<gene>
    <name evidence="2" type="ORF">PFICI_13549</name>
</gene>
<dbReference type="AlphaFoldDB" id="W3WMB6"/>
<dbReference type="SUPFAM" id="SSF52833">
    <property type="entry name" value="Thioredoxin-like"/>
    <property type="match status" value="1"/>
</dbReference>
<dbReference type="PROSITE" id="PS50404">
    <property type="entry name" value="GST_NTER"/>
    <property type="match status" value="1"/>
</dbReference>
<dbReference type="GeneID" id="19278562"/>
<organism evidence="2 3">
    <name type="scientific">Pestalotiopsis fici (strain W106-1 / CGMCC3.15140)</name>
    <dbReference type="NCBI Taxonomy" id="1229662"/>
    <lineage>
        <taxon>Eukaryota</taxon>
        <taxon>Fungi</taxon>
        <taxon>Dikarya</taxon>
        <taxon>Ascomycota</taxon>
        <taxon>Pezizomycotina</taxon>
        <taxon>Sordariomycetes</taxon>
        <taxon>Xylariomycetidae</taxon>
        <taxon>Amphisphaeriales</taxon>
        <taxon>Sporocadaceae</taxon>
        <taxon>Pestalotiopsis</taxon>
    </lineage>
</organism>
<keyword evidence="3" id="KW-1185">Reference proteome</keyword>
<dbReference type="HOGENOM" id="CLU_011226_4_3_1"/>
<dbReference type="InterPro" id="IPR054416">
    <property type="entry name" value="GST_UstS-like_C"/>
</dbReference>
<dbReference type="CDD" id="cd00299">
    <property type="entry name" value="GST_C_family"/>
    <property type="match status" value="1"/>
</dbReference>
<proteinExistence type="predicted"/>
<dbReference type="InterPro" id="IPR036249">
    <property type="entry name" value="Thioredoxin-like_sf"/>
</dbReference>
<dbReference type="OrthoDB" id="4951845at2759"/>
<dbReference type="KEGG" id="pfy:PFICI_13549"/>
<dbReference type="InParanoid" id="W3WMB6"/>
<dbReference type="SUPFAM" id="SSF47616">
    <property type="entry name" value="GST C-terminal domain-like"/>
    <property type="match status" value="1"/>
</dbReference>
<evidence type="ECO:0000313" key="3">
    <source>
        <dbReference type="Proteomes" id="UP000030651"/>
    </source>
</evidence>
<dbReference type="OMA" id="GTYMMDS"/>
<accession>W3WMB6</accession>
<dbReference type="Gene3D" id="1.20.1050.10">
    <property type="match status" value="1"/>
</dbReference>
<dbReference type="EMBL" id="KI912119">
    <property type="protein sequence ID" value="ETS75065.1"/>
    <property type="molecule type" value="Genomic_DNA"/>
</dbReference>
<name>W3WMB6_PESFW</name>
<feature type="domain" description="GST N-terminal" evidence="1">
    <location>
        <begin position="12"/>
        <end position="97"/>
    </location>
</feature>
<dbReference type="InterPro" id="IPR004045">
    <property type="entry name" value="Glutathione_S-Trfase_N"/>
</dbReference>
<reference evidence="3" key="1">
    <citation type="journal article" date="2015" name="BMC Genomics">
        <title>Genomic and transcriptomic analysis of the endophytic fungus Pestalotiopsis fici reveals its lifestyle and high potential for synthesis of natural products.</title>
        <authorList>
            <person name="Wang X."/>
            <person name="Zhang X."/>
            <person name="Liu L."/>
            <person name="Xiang M."/>
            <person name="Wang W."/>
            <person name="Sun X."/>
            <person name="Che Y."/>
            <person name="Guo L."/>
            <person name="Liu G."/>
            <person name="Guo L."/>
            <person name="Wang C."/>
            <person name="Yin W.B."/>
            <person name="Stadler M."/>
            <person name="Zhang X."/>
            <person name="Liu X."/>
        </authorList>
    </citation>
    <scope>NUCLEOTIDE SEQUENCE [LARGE SCALE GENOMIC DNA]</scope>
    <source>
        <strain evidence="3">W106-1 / CGMCC3.15140</strain>
    </source>
</reference>
<dbReference type="RefSeq" id="XP_007840321.1">
    <property type="nucleotide sequence ID" value="XM_007842130.1"/>
</dbReference>
<sequence>MSAEGTIILYDLPSQEPCRAWSLNPWKTRLLLAFKDLDYKTEWVEYPDIRPKFEEHFPLPEGVSLYTIPTVKFPDGKYIMNSKDIAQYIEEQYPEPSIHLDSPYIRKVMIEISALFDHTLGRSLYGVVLDRIPSRVLNPRSAEYWIRTRSEIVGKPLGEMTAEERGGKVLWDNAVKNMAELTRLLKENPDGPFFEGKTVTYADFYWVGFLLFFRRLGEDVFQKLISVSGDVEGSENVHLKLLEACKQWSERDDH</sequence>
<dbReference type="Pfam" id="PF13409">
    <property type="entry name" value="GST_N_2"/>
    <property type="match status" value="1"/>
</dbReference>
<dbReference type="Proteomes" id="UP000030651">
    <property type="component" value="Unassembled WGS sequence"/>
</dbReference>
<evidence type="ECO:0000259" key="1">
    <source>
        <dbReference type="PROSITE" id="PS50404"/>
    </source>
</evidence>
<dbReference type="Gene3D" id="3.40.30.10">
    <property type="entry name" value="Glutaredoxin"/>
    <property type="match status" value="1"/>
</dbReference>
<dbReference type="CDD" id="cd03038">
    <property type="entry name" value="GST_N_etherase_LigE"/>
    <property type="match status" value="1"/>
</dbReference>
<evidence type="ECO:0000313" key="2">
    <source>
        <dbReference type="EMBL" id="ETS75065.1"/>
    </source>
</evidence>
<dbReference type="Pfam" id="PF22041">
    <property type="entry name" value="GST_C_7"/>
    <property type="match status" value="1"/>
</dbReference>
<dbReference type="InterPro" id="IPR036282">
    <property type="entry name" value="Glutathione-S-Trfase_C_sf"/>
</dbReference>
<dbReference type="eggNOG" id="ENOG502QQN3">
    <property type="taxonomic scope" value="Eukaryota"/>
</dbReference>
<protein>
    <recommendedName>
        <fullName evidence="1">GST N-terminal domain-containing protein</fullName>
    </recommendedName>
</protein>